<dbReference type="KEGG" id="psty:BFS30_11320"/>
<name>A0A1D7QG91_9SPHI</name>
<dbReference type="OrthoDB" id="1016806at2"/>
<protein>
    <recommendedName>
        <fullName evidence="4">Porin</fullName>
    </recommendedName>
</protein>
<dbReference type="Proteomes" id="UP000094313">
    <property type="component" value="Chromosome"/>
</dbReference>
<dbReference type="RefSeq" id="WP_069379396.1">
    <property type="nucleotide sequence ID" value="NZ_CP017141.1"/>
</dbReference>
<evidence type="ECO:0008006" key="4">
    <source>
        <dbReference type="Google" id="ProtNLM"/>
    </source>
</evidence>
<keyword evidence="3" id="KW-1185">Reference proteome</keyword>
<gene>
    <name evidence="2" type="ORF">BFS30_11320</name>
</gene>
<dbReference type="EMBL" id="CP017141">
    <property type="protein sequence ID" value="AOM77708.1"/>
    <property type="molecule type" value="Genomic_DNA"/>
</dbReference>
<evidence type="ECO:0000313" key="3">
    <source>
        <dbReference type="Proteomes" id="UP000094313"/>
    </source>
</evidence>
<evidence type="ECO:0000256" key="1">
    <source>
        <dbReference type="SAM" id="SignalP"/>
    </source>
</evidence>
<reference evidence="2 3" key="1">
    <citation type="submission" date="2016-08" db="EMBL/GenBank/DDBJ databases">
        <authorList>
            <person name="Seilhamer J.J."/>
        </authorList>
    </citation>
    <scope>NUCLEOTIDE SEQUENCE [LARGE SCALE GENOMIC DNA]</scope>
    <source>
        <strain evidence="2 3">DX4</strain>
    </source>
</reference>
<dbReference type="AlphaFoldDB" id="A0A1D7QG91"/>
<feature type="signal peptide" evidence="1">
    <location>
        <begin position="1"/>
        <end position="21"/>
    </location>
</feature>
<keyword evidence="1" id="KW-0732">Signal</keyword>
<sequence>MRIRLLLTFVVLCTAFNNIYAQELEGNLNFHGFADNREYARSKRFSETIFGMRISPEVGLLLDSTHRIRLGVNLMHEFGSPKFSKQVAIVAYYQFLKKDWNFYMGAFPREGLISDFPRAILNDTLNYYRPNVEGMLVKYENENWKQIVFIDWTSRQTATARENFIFGFSGRYKKDAFFVSHYAMMLHNAGPAIPIPDDHIQDNGAAAVKIGLDLSHKTFLDSLTLSAGGMMSFERTRTAGGWQTPKGILLDLSMEYHRFGITNSFYKGEGHQLIVGDKFYTSKTYNRTDLTWRPIIYKNLEGKLALSFHFVDGVIDSQQAFGLRYNLFGSRSLKRK</sequence>
<evidence type="ECO:0000313" key="2">
    <source>
        <dbReference type="EMBL" id="AOM77708.1"/>
    </source>
</evidence>
<feature type="chain" id="PRO_5009098532" description="Porin" evidence="1">
    <location>
        <begin position="22"/>
        <end position="336"/>
    </location>
</feature>
<organism evidence="2 3">
    <name type="scientific">Pedobacter steynii</name>
    <dbReference type="NCBI Taxonomy" id="430522"/>
    <lineage>
        <taxon>Bacteria</taxon>
        <taxon>Pseudomonadati</taxon>
        <taxon>Bacteroidota</taxon>
        <taxon>Sphingobacteriia</taxon>
        <taxon>Sphingobacteriales</taxon>
        <taxon>Sphingobacteriaceae</taxon>
        <taxon>Pedobacter</taxon>
    </lineage>
</organism>
<proteinExistence type="predicted"/>
<accession>A0A1D7QG91</accession>